<dbReference type="Gene3D" id="3.90.25.10">
    <property type="entry name" value="UDP-galactose 4-epimerase, domain 1"/>
    <property type="match status" value="1"/>
</dbReference>
<protein>
    <submittedName>
        <fullName evidence="3">UDP-glucose 4-epimerase</fullName>
        <ecNumber evidence="3">5.1.3.2</ecNumber>
    </submittedName>
</protein>
<sequence>METTVVTGAAGFIGSHLVDTLLERGYEVRGIDDLSTGQLENLDEAREHEAFSFVEGSVRDRDTLARALDGANCVFHQAAVSSVARSFDDPATVADVNCGGTSMLFEVAADAGVETFVVASSAAVYGSGGELPKREAMPVDPESPYALSKYYTEQAALQLGDQYGIDAVALRYFNVYGPRQDPDSEYAAVVPKFLELMSDGERPVIYGDGEQSRDFVFVGDVVDANVRAVESNCRDEVLNVAGGRRITINDLVSRINDVLGTELEPIYDDPRPGDIRHSGADVSKANRAIEYEPTVDLETGLRRTADLTER</sequence>
<dbReference type="OrthoDB" id="4907at2157"/>
<dbReference type="SUPFAM" id="SSF51735">
    <property type="entry name" value="NAD(P)-binding Rossmann-fold domains"/>
    <property type="match status" value="1"/>
</dbReference>
<gene>
    <name evidence="3" type="ordered locus">Halxa_2357</name>
</gene>
<dbReference type="GO" id="GO:0003978">
    <property type="term" value="F:UDP-glucose 4-epimerase activity"/>
    <property type="evidence" value="ECO:0007669"/>
    <property type="project" value="UniProtKB-EC"/>
</dbReference>
<keyword evidence="3" id="KW-0413">Isomerase</keyword>
<dbReference type="InterPro" id="IPR036291">
    <property type="entry name" value="NAD(P)-bd_dom_sf"/>
</dbReference>
<dbReference type="Gene3D" id="3.40.50.720">
    <property type="entry name" value="NAD(P)-binding Rossmann-like Domain"/>
    <property type="match status" value="1"/>
</dbReference>
<evidence type="ECO:0000256" key="1">
    <source>
        <dbReference type="ARBA" id="ARBA00007637"/>
    </source>
</evidence>
<dbReference type="PRINTS" id="PR01713">
    <property type="entry name" value="NUCEPIMERASE"/>
</dbReference>
<feature type="domain" description="NAD-dependent epimerase/dehydratase" evidence="2">
    <location>
        <begin position="5"/>
        <end position="240"/>
    </location>
</feature>
<accession>F8DA53</accession>
<dbReference type="PANTHER" id="PTHR43000">
    <property type="entry name" value="DTDP-D-GLUCOSE 4,6-DEHYDRATASE-RELATED"/>
    <property type="match status" value="1"/>
</dbReference>
<evidence type="ECO:0000259" key="2">
    <source>
        <dbReference type="Pfam" id="PF01370"/>
    </source>
</evidence>
<dbReference type="GeneID" id="10797316"/>
<evidence type="ECO:0000313" key="4">
    <source>
        <dbReference type="Proteomes" id="UP000006794"/>
    </source>
</evidence>
<dbReference type="RefSeq" id="WP_013879871.1">
    <property type="nucleotide sequence ID" value="NC_015666.1"/>
</dbReference>
<dbReference type="STRING" id="797210.Halxa_2357"/>
<proteinExistence type="inferred from homology"/>
<keyword evidence="4" id="KW-1185">Reference proteome</keyword>
<comment type="similarity">
    <text evidence="1">Belongs to the NAD(P)-dependent epimerase/dehydratase family.</text>
</comment>
<dbReference type="HOGENOM" id="CLU_007383_1_7_2"/>
<dbReference type="EC" id="5.1.3.2" evidence="3"/>
<dbReference type="InterPro" id="IPR001509">
    <property type="entry name" value="Epimerase_deHydtase"/>
</dbReference>
<dbReference type="KEGG" id="hxa:Halxa_2357"/>
<reference evidence="3 4" key="1">
    <citation type="journal article" date="2012" name="Stand. Genomic Sci.">
        <title>Complete genome sequence of Halopiger xanaduensis type strain (SH-6(T)).</title>
        <authorList>
            <person name="Anderson I."/>
            <person name="Tindall B.J."/>
            <person name="Rohde M."/>
            <person name="Lucas S."/>
            <person name="Han J."/>
            <person name="Lapidus A."/>
            <person name="Cheng J.F."/>
            <person name="Goodwin L."/>
            <person name="Pitluck S."/>
            <person name="Peters L."/>
            <person name="Pati A."/>
            <person name="Mikhailova N."/>
            <person name="Pagani I."/>
            <person name="Teshima H."/>
            <person name="Han C."/>
            <person name="Tapia R."/>
            <person name="Land M."/>
            <person name="Woyke T."/>
            <person name="Klenk H.P."/>
            <person name="Kyrpides N."/>
            <person name="Ivanova N."/>
        </authorList>
    </citation>
    <scope>NUCLEOTIDE SEQUENCE [LARGE SCALE GENOMIC DNA]</scope>
    <source>
        <strain evidence="4">DSM 18323 / JCM 14033 / SH-6</strain>
    </source>
</reference>
<organism evidence="3 4">
    <name type="scientific">Halopiger xanaduensis (strain DSM 18323 / JCM 14033 / SH-6)</name>
    <dbReference type="NCBI Taxonomy" id="797210"/>
    <lineage>
        <taxon>Archaea</taxon>
        <taxon>Methanobacteriati</taxon>
        <taxon>Methanobacteriota</taxon>
        <taxon>Stenosarchaea group</taxon>
        <taxon>Halobacteria</taxon>
        <taxon>Halobacteriales</taxon>
        <taxon>Natrialbaceae</taxon>
        <taxon>Halopiger</taxon>
    </lineage>
</organism>
<dbReference type="Proteomes" id="UP000006794">
    <property type="component" value="Chromosome"/>
</dbReference>
<dbReference type="eggNOG" id="arCOG01369">
    <property type="taxonomic scope" value="Archaea"/>
</dbReference>
<dbReference type="EMBL" id="CP002839">
    <property type="protein sequence ID" value="AEH36979.1"/>
    <property type="molecule type" value="Genomic_DNA"/>
</dbReference>
<evidence type="ECO:0000313" key="3">
    <source>
        <dbReference type="EMBL" id="AEH36979.1"/>
    </source>
</evidence>
<dbReference type="Pfam" id="PF01370">
    <property type="entry name" value="Epimerase"/>
    <property type="match status" value="1"/>
</dbReference>
<name>F8DA53_HALXS</name>
<dbReference type="AlphaFoldDB" id="F8DA53"/>